<keyword evidence="3" id="KW-0479">Metal-binding</keyword>
<dbReference type="PANTHER" id="PTHR16222:SF24">
    <property type="entry name" value="ADP-RIBOSYLHYDROLASE ARH3"/>
    <property type="match status" value="1"/>
</dbReference>
<dbReference type="InterPro" id="IPR050792">
    <property type="entry name" value="ADP-ribosylglycohydrolase"/>
</dbReference>
<dbReference type="AlphaFoldDB" id="A0A0R2KZG3"/>
<dbReference type="STRING" id="348151.IV55_GL000425"/>
<dbReference type="InterPro" id="IPR005502">
    <property type="entry name" value="Ribosyl_crysJ1"/>
</dbReference>
<name>A0A0R2KZG3_9LACO</name>
<feature type="binding site" evidence="3">
    <location>
        <position position="274"/>
    </location>
    <ligand>
        <name>Mg(2+)</name>
        <dbReference type="ChEBI" id="CHEBI:18420"/>
        <label>1</label>
    </ligand>
</feature>
<reference evidence="5 6" key="1">
    <citation type="journal article" date="2015" name="Genome Announc.">
        <title>Expanding the biotechnology potential of lactobacilli through comparative genomics of 213 strains and associated genera.</title>
        <authorList>
            <person name="Sun Z."/>
            <person name="Harris H.M."/>
            <person name="McCann A."/>
            <person name="Guo C."/>
            <person name="Argimon S."/>
            <person name="Zhang W."/>
            <person name="Yang X."/>
            <person name="Jeffery I.B."/>
            <person name="Cooney J.C."/>
            <person name="Kagawa T.F."/>
            <person name="Liu W."/>
            <person name="Song Y."/>
            <person name="Salvetti E."/>
            <person name="Wrobel A."/>
            <person name="Rasinkangas P."/>
            <person name="Parkhill J."/>
            <person name="Rea M.C."/>
            <person name="O'Sullivan O."/>
            <person name="Ritari J."/>
            <person name="Douillard F.P."/>
            <person name="Paul Ross R."/>
            <person name="Yang R."/>
            <person name="Briner A.E."/>
            <person name="Felis G.E."/>
            <person name="de Vos W.M."/>
            <person name="Barrangou R."/>
            <person name="Klaenhammer T.R."/>
            <person name="Caufield P.W."/>
            <person name="Cui Y."/>
            <person name="Zhang H."/>
            <person name="O'Toole P.W."/>
        </authorList>
    </citation>
    <scope>NUCLEOTIDE SEQUENCE [LARGE SCALE GENOMIC DNA]</scope>
    <source>
        <strain evidence="5 6">DSM 22696</strain>
    </source>
</reference>
<comment type="similarity">
    <text evidence="1">Belongs to the ADP-ribosylglycohydrolase family.</text>
</comment>
<feature type="binding site" evidence="3">
    <location>
        <position position="49"/>
    </location>
    <ligand>
        <name>Mg(2+)</name>
        <dbReference type="ChEBI" id="CHEBI:18420"/>
        <label>1</label>
    </ligand>
</feature>
<evidence type="ECO:0000313" key="4">
    <source>
        <dbReference type="EMBL" id="GEK28455.1"/>
    </source>
</evidence>
<keyword evidence="2 5" id="KW-0378">Hydrolase</keyword>
<dbReference type="GO" id="GO:0046872">
    <property type="term" value="F:metal ion binding"/>
    <property type="evidence" value="ECO:0007669"/>
    <property type="project" value="UniProtKB-KW"/>
</dbReference>
<dbReference type="PANTHER" id="PTHR16222">
    <property type="entry name" value="ADP-RIBOSYLGLYCOHYDROLASE"/>
    <property type="match status" value="1"/>
</dbReference>
<feature type="binding site" evidence="3">
    <location>
        <position position="51"/>
    </location>
    <ligand>
        <name>Mg(2+)</name>
        <dbReference type="ChEBI" id="CHEBI:18420"/>
        <label>1</label>
    </ligand>
</feature>
<dbReference type="InterPro" id="IPR036705">
    <property type="entry name" value="Ribosyl_crysJ1_sf"/>
</dbReference>
<dbReference type="Pfam" id="PF03747">
    <property type="entry name" value="ADP_ribosyl_GH"/>
    <property type="match status" value="1"/>
</dbReference>
<comment type="caution">
    <text evidence="5">The sequence shown here is derived from an EMBL/GenBank/DDBJ whole genome shotgun (WGS) entry which is preliminary data.</text>
</comment>
<dbReference type="GO" id="GO:0016787">
    <property type="term" value="F:hydrolase activity"/>
    <property type="evidence" value="ECO:0007669"/>
    <property type="project" value="UniProtKB-KW"/>
</dbReference>
<organism evidence="5 6">
    <name type="scientific">Furfurilactobacillus siliginis</name>
    <dbReference type="NCBI Taxonomy" id="348151"/>
    <lineage>
        <taxon>Bacteria</taxon>
        <taxon>Bacillati</taxon>
        <taxon>Bacillota</taxon>
        <taxon>Bacilli</taxon>
        <taxon>Lactobacillales</taxon>
        <taxon>Lactobacillaceae</taxon>
        <taxon>Furfurilactobacillus</taxon>
    </lineage>
</organism>
<evidence type="ECO:0000313" key="6">
    <source>
        <dbReference type="Proteomes" id="UP000051139"/>
    </source>
</evidence>
<proteinExistence type="inferred from homology"/>
<keyword evidence="3" id="KW-0460">Magnesium</keyword>
<dbReference type="OrthoDB" id="9798107at2"/>
<protein>
    <submittedName>
        <fullName evidence="5">ADP-ribosylglycohydrolase family protein</fullName>
    </submittedName>
</protein>
<comment type="cofactor">
    <cofactor evidence="3">
        <name>Mg(2+)</name>
        <dbReference type="ChEBI" id="CHEBI:18420"/>
    </cofactor>
    <text evidence="3">Binds 2 magnesium ions per subunit.</text>
</comment>
<evidence type="ECO:0000313" key="5">
    <source>
        <dbReference type="EMBL" id="KRN94883.1"/>
    </source>
</evidence>
<evidence type="ECO:0000313" key="7">
    <source>
        <dbReference type="Proteomes" id="UP000321429"/>
    </source>
</evidence>
<evidence type="ECO:0000256" key="2">
    <source>
        <dbReference type="ARBA" id="ARBA00022801"/>
    </source>
</evidence>
<dbReference type="EMBL" id="BJUD01000010">
    <property type="protein sequence ID" value="GEK28455.1"/>
    <property type="molecule type" value="Genomic_DNA"/>
</dbReference>
<dbReference type="EMBL" id="JQCB01000012">
    <property type="protein sequence ID" value="KRN94883.1"/>
    <property type="molecule type" value="Genomic_DNA"/>
</dbReference>
<feature type="binding site" evidence="3">
    <location>
        <position position="271"/>
    </location>
    <ligand>
        <name>Mg(2+)</name>
        <dbReference type="ChEBI" id="CHEBI:18420"/>
        <label>1</label>
    </ligand>
</feature>
<dbReference type="Proteomes" id="UP000321429">
    <property type="component" value="Unassembled WGS sequence"/>
</dbReference>
<evidence type="ECO:0000256" key="1">
    <source>
        <dbReference type="ARBA" id="ARBA00010702"/>
    </source>
</evidence>
<dbReference type="PATRIC" id="fig|348151.3.peg.431"/>
<evidence type="ECO:0000256" key="3">
    <source>
        <dbReference type="PIRSR" id="PIRSR605502-1"/>
    </source>
</evidence>
<sequence>MNQLSALKAGLYGVAVADALGQPTQFHPAGQTITHMLSRSKNIPAGSWSDDTSLTLATIAALAVPTNDVLTETMQYFSAWLNHTAFTPTNITFDIGAGTEIAIDKFNRTHDPLTAANTTAANNGNGALMRMLPVGLLAVQTAGYRPLQMPAVLKLSCQFAQLTHGHPRSTVACFIYIALLGRLQDPSAAFDITTLQEATHDAFAAVAMNPALTNECHYYTALTTDAFYQQSAANLSTSGYVVDTLLTCWWLLANCATYEAVVTTAIRLGGDTDTIASIAGGLVAVRDGFASIPDTWLAELQDKTQLTYWLKKAANSANFK</sequence>
<dbReference type="SUPFAM" id="SSF101478">
    <property type="entry name" value="ADP-ribosylglycohydrolase"/>
    <property type="match status" value="1"/>
</dbReference>
<dbReference type="Proteomes" id="UP000051139">
    <property type="component" value="Unassembled WGS sequence"/>
</dbReference>
<feature type="binding site" evidence="3">
    <location>
        <position position="273"/>
    </location>
    <ligand>
        <name>Mg(2+)</name>
        <dbReference type="ChEBI" id="CHEBI:18420"/>
        <label>1</label>
    </ligand>
</feature>
<dbReference type="RefSeq" id="WP_057811139.1">
    <property type="nucleotide sequence ID" value="NZ_BJUD01000010.1"/>
</dbReference>
<reference evidence="4 7" key="2">
    <citation type="submission" date="2019-07" db="EMBL/GenBank/DDBJ databases">
        <title>Whole genome shotgun sequence of Lactobacillus siliginis NBRC 101315.</title>
        <authorList>
            <person name="Hosoyama A."/>
            <person name="Uohara A."/>
            <person name="Ohji S."/>
            <person name="Ichikawa N."/>
        </authorList>
    </citation>
    <scope>NUCLEOTIDE SEQUENCE [LARGE SCALE GENOMIC DNA]</scope>
    <source>
        <strain evidence="4 7">NBRC 101315</strain>
    </source>
</reference>
<dbReference type="Gene3D" id="1.10.4080.10">
    <property type="entry name" value="ADP-ribosylation/Crystallin J1"/>
    <property type="match status" value="1"/>
</dbReference>
<accession>A0A0R2KZG3</accession>
<feature type="binding site" evidence="3">
    <location>
        <position position="50"/>
    </location>
    <ligand>
        <name>Mg(2+)</name>
        <dbReference type="ChEBI" id="CHEBI:18420"/>
        <label>1</label>
    </ligand>
</feature>
<keyword evidence="6" id="KW-1185">Reference proteome</keyword>
<gene>
    <name evidence="5" type="ORF">IV55_GL000425</name>
    <name evidence="4" type="ORF">LSI01_07660</name>
</gene>